<evidence type="ECO:0000313" key="1">
    <source>
        <dbReference type="EMBL" id="QDU31056.1"/>
    </source>
</evidence>
<reference evidence="1 2" key="1">
    <citation type="submission" date="2019-02" db="EMBL/GenBank/DDBJ databases">
        <title>Deep-cultivation of Planctomycetes and their phenomic and genomic characterization uncovers novel biology.</title>
        <authorList>
            <person name="Wiegand S."/>
            <person name="Jogler M."/>
            <person name="Boedeker C."/>
            <person name="Pinto D."/>
            <person name="Vollmers J."/>
            <person name="Rivas-Marin E."/>
            <person name="Kohn T."/>
            <person name="Peeters S.H."/>
            <person name="Heuer A."/>
            <person name="Rast P."/>
            <person name="Oberbeckmann S."/>
            <person name="Bunk B."/>
            <person name="Jeske O."/>
            <person name="Meyerdierks A."/>
            <person name="Storesund J.E."/>
            <person name="Kallscheuer N."/>
            <person name="Luecker S."/>
            <person name="Lage O.M."/>
            <person name="Pohl T."/>
            <person name="Merkel B.J."/>
            <person name="Hornburger P."/>
            <person name="Mueller R.-W."/>
            <person name="Bruemmer F."/>
            <person name="Labrenz M."/>
            <person name="Spormann A.M."/>
            <person name="Op den Camp H."/>
            <person name="Overmann J."/>
            <person name="Amann R."/>
            <person name="Jetten M.S.M."/>
            <person name="Mascher T."/>
            <person name="Medema M.H."/>
            <person name="Devos D.P."/>
            <person name="Kaster A.-K."/>
            <person name="Ovreas L."/>
            <person name="Rohde M."/>
            <person name="Galperin M.Y."/>
            <person name="Jogler C."/>
        </authorList>
    </citation>
    <scope>NUCLEOTIDE SEQUENCE [LARGE SCALE GENOMIC DNA]</scope>
    <source>
        <strain evidence="1 2">ETA_A8</strain>
    </source>
</reference>
<name>A0A517YLE3_9BACT</name>
<protein>
    <submittedName>
        <fullName evidence="1">Uncharacterized protein</fullName>
    </submittedName>
</protein>
<gene>
    <name evidence="1" type="ORF">ETAA8_62090</name>
</gene>
<accession>A0A517YLE3</accession>
<dbReference type="KEGG" id="aagg:ETAA8_62090"/>
<sequence>MAIIHSDGMSTAVRIHLQVDGLRLRVSQVGENSLILREPEQLEAGNAQLIISVDGDEIVHPIHLTDGIAGRTVFFKDLDTCPADAEFRNTGNSADHIVPF</sequence>
<dbReference type="Proteomes" id="UP000315017">
    <property type="component" value="Chromosome"/>
</dbReference>
<evidence type="ECO:0000313" key="2">
    <source>
        <dbReference type="Proteomes" id="UP000315017"/>
    </source>
</evidence>
<proteinExistence type="predicted"/>
<organism evidence="1 2">
    <name type="scientific">Anatilimnocola aggregata</name>
    <dbReference type="NCBI Taxonomy" id="2528021"/>
    <lineage>
        <taxon>Bacteria</taxon>
        <taxon>Pseudomonadati</taxon>
        <taxon>Planctomycetota</taxon>
        <taxon>Planctomycetia</taxon>
        <taxon>Pirellulales</taxon>
        <taxon>Pirellulaceae</taxon>
        <taxon>Anatilimnocola</taxon>
    </lineage>
</organism>
<dbReference type="AlphaFoldDB" id="A0A517YLE3"/>
<keyword evidence="2" id="KW-1185">Reference proteome</keyword>
<dbReference type="EMBL" id="CP036274">
    <property type="protein sequence ID" value="QDU31056.1"/>
    <property type="molecule type" value="Genomic_DNA"/>
</dbReference>